<gene>
    <name evidence="4" type="ORF">PCAR00345_LOCUS17241</name>
</gene>
<proteinExistence type="predicted"/>
<reference evidence="4" key="1">
    <citation type="submission" date="2021-01" db="EMBL/GenBank/DDBJ databases">
        <authorList>
            <person name="Corre E."/>
            <person name="Pelletier E."/>
            <person name="Niang G."/>
            <person name="Scheremetjew M."/>
            <person name="Finn R."/>
            <person name="Kale V."/>
            <person name="Holt S."/>
            <person name="Cochrane G."/>
            <person name="Meng A."/>
            <person name="Brown T."/>
            <person name="Cohen L."/>
        </authorList>
    </citation>
    <scope>NUCLEOTIDE SEQUENCE</scope>
    <source>
        <strain evidence="4">CCMP645</strain>
    </source>
</reference>
<accession>A0A7S4BGN0</accession>
<evidence type="ECO:0000256" key="1">
    <source>
        <dbReference type="SAM" id="MobiDB-lite"/>
    </source>
</evidence>
<dbReference type="PROSITE" id="PS50090">
    <property type="entry name" value="MYB_LIKE"/>
    <property type="match status" value="1"/>
</dbReference>
<dbReference type="InterPro" id="IPR001005">
    <property type="entry name" value="SANT/Myb"/>
</dbReference>
<dbReference type="Gene3D" id="1.10.10.60">
    <property type="entry name" value="Homeodomain-like"/>
    <property type="match status" value="1"/>
</dbReference>
<feature type="compositionally biased region" description="Acidic residues" evidence="1">
    <location>
        <begin position="120"/>
        <end position="154"/>
    </location>
</feature>
<evidence type="ECO:0008006" key="5">
    <source>
        <dbReference type="Google" id="ProtNLM"/>
    </source>
</evidence>
<feature type="region of interest" description="Disordered" evidence="1">
    <location>
        <begin position="257"/>
        <end position="347"/>
    </location>
</feature>
<feature type="domain" description="Myb-like" evidence="2">
    <location>
        <begin position="210"/>
        <end position="257"/>
    </location>
</feature>
<sequence>MKRLKEVLEERKAKREATAHLGPWRIPLVSHWVEVELEEKDRGDPNVLWRPALVMKHCNGGCFRVKVLQGDGGFTPTIEYFFSRYEEGVFWRRLLEGTPSSANMSVRAEAEKLRLKPVESDESESEDIDTTEDEGESDSDDESPSESESSDDSESERRSVGEVVEIVPAKKKEMAPKKNAVQKTTTTGATEPAHKRKAGNSSNAHIAATRKGEWKAFDDRLLKDLVNANPDNWDWVARELGGGRNARSVKMRYQHLHGPKKALPQPRDVSNRAHSPGSAEKGGAHETAQKGPGKPAAPPAQRKRSAPSAGSDPRAGSGKAPKCSGGQHAVPGSASRAAAVGKQPGAQTDGMRQVIQMLQAYKLEQYAETMASEGYDDIEFITTGDEVRLEKIASRVGMLHGHAQKFIEYVISKKKWC</sequence>
<feature type="domain" description="HTH myb-type" evidence="3">
    <location>
        <begin position="210"/>
        <end position="261"/>
    </location>
</feature>
<dbReference type="InterPro" id="IPR017930">
    <property type="entry name" value="Myb_dom"/>
</dbReference>
<dbReference type="Gene3D" id="1.10.150.50">
    <property type="entry name" value="Transcription Factor, Ets-1"/>
    <property type="match status" value="1"/>
</dbReference>
<protein>
    <recommendedName>
        <fullName evidence="5">Myb-like domain-containing protein</fullName>
    </recommendedName>
</protein>
<dbReference type="SMART" id="SM00717">
    <property type="entry name" value="SANT"/>
    <property type="match status" value="1"/>
</dbReference>
<dbReference type="SUPFAM" id="SSF46689">
    <property type="entry name" value="Homeodomain-like"/>
    <property type="match status" value="1"/>
</dbReference>
<dbReference type="InterPro" id="IPR009057">
    <property type="entry name" value="Homeodomain-like_sf"/>
</dbReference>
<dbReference type="Pfam" id="PF00249">
    <property type="entry name" value="Myb_DNA-binding"/>
    <property type="match status" value="1"/>
</dbReference>
<organism evidence="4">
    <name type="scientific">Chrysotila carterae</name>
    <name type="common">Marine alga</name>
    <name type="synonym">Syracosphaera carterae</name>
    <dbReference type="NCBI Taxonomy" id="13221"/>
    <lineage>
        <taxon>Eukaryota</taxon>
        <taxon>Haptista</taxon>
        <taxon>Haptophyta</taxon>
        <taxon>Prymnesiophyceae</taxon>
        <taxon>Isochrysidales</taxon>
        <taxon>Isochrysidaceae</taxon>
        <taxon>Chrysotila</taxon>
    </lineage>
</organism>
<evidence type="ECO:0000313" key="4">
    <source>
        <dbReference type="EMBL" id="CAE0764629.1"/>
    </source>
</evidence>
<feature type="region of interest" description="Disordered" evidence="1">
    <location>
        <begin position="113"/>
        <end position="212"/>
    </location>
</feature>
<dbReference type="SUPFAM" id="SSF47769">
    <property type="entry name" value="SAM/Pointed domain"/>
    <property type="match status" value="1"/>
</dbReference>
<dbReference type="AlphaFoldDB" id="A0A7S4BGN0"/>
<evidence type="ECO:0000259" key="3">
    <source>
        <dbReference type="PROSITE" id="PS51294"/>
    </source>
</evidence>
<dbReference type="InterPro" id="IPR013761">
    <property type="entry name" value="SAM/pointed_sf"/>
</dbReference>
<name>A0A7S4BGN0_CHRCT</name>
<evidence type="ECO:0000259" key="2">
    <source>
        <dbReference type="PROSITE" id="PS50090"/>
    </source>
</evidence>
<dbReference type="EMBL" id="HBIZ01027202">
    <property type="protein sequence ID" value="CAE0764629.1"/>
    <property type="molecule type" value="Transcribed_RNA"/>
</dbReference>
<dbReference type="PROSITE" id="PS51294">
    <property type="entry name" value="HTH_MYB"/>
    <property type="match status" value="1"/>
</dbReference>